<dbReference type="InterPro" id="IPR052016">
    <property type="entry name" value="Bact_Sigma-Reg"/>
</dbReference>
<dbReference type="PANTHER" id="PTHR43156:SF2">
    <property type="entry name" value="STAGE II SPORULATION PROTEIN E"/>
    <property type="match status" value="1"/>
</dbReference>
<keyword evidence="5" id="KW-1185">Reference proteome</keyword>
<dbReference type="Gene3D" id="3.30.450.40">
    <property type="match status" value="1"/>
</dbReference>
<feature type="transmembrane region" description="Helical" evidence="2">
    <location>
        <begin position="123"/>
        <end position="141"/>
    </location>
</feature>
<dbReference type="PANTHER" id="PTHR43156">
    <property type="entry name" value="STAGE II SPORULATION PROTEIN E-RELATED"/>
    <property type="match status" value="1"/>
</dbReference>
<dbReference type="EC" id="3.1.3.16" evidence="4"/>
<dbReference type="Pfam" id="PF07228">
    <property type="entry name" value="SpoIIE"/>
    <property type="match status" value="1"/>
</dbReference>
<dbReference type="InterPro" id="IPR029016">
    <property type="entry name" value="GAF-like_dom_sf"/>
</dbReference>
<evidence type="ECO:0000259" key="3">
    <source>
        <dbReference type="SMART" id="SM00331"/>
    </source>
</evidence>
<gene>
    <name evidence="4" type="ORF">ACFPFU_11335</name>
</gene>
<dbReference type="SUPFAM" id="SSF81606">
    <property type="entry name" value="PP2C-like"/>
    <property type="match status" value="1"/>
</dbReference>
<accession>A0ABV9T194</accession>
<dbReference type="Gene3D" id="3.60.40.10">
    <property type="entry name" value="PPM-type phosphatase domain"/>
    <property type="match status" value="1"/>
</dbReference>
<evidence type="ECO:0000256" key="1">
    <source>
        <dbReference type="ARBA" id="ARBA00022801"/>
    </source>
</evidence>
<feature type="transmembrane region" description="Helical" evidence="2">
    <location>
        <begin position="246"/>
        <end position="269"/>
    </location>
</feature>
<evidence type="ECO:0000313" key="5">
    <source>
        <dbReference type="Proteomes" id="UP001595818"/>
    </source>
</evidence>
<feature type="transmembrane region" description="Helical" evidence="2">
    <location>
        <begin position="176"/>
        <end position="196"/>
    </location>
</feature>
<feature type="transmembrane region" description="Helical" evidence="2">
    <location>
        <begin position="153"/>
        <end position="170"/>
    </location>
</feature>
<dbReference type="InterPro" id="IPR001932">
    <property type="entry name" value="PPM-type_phosphatase-like_dom"/>
</dbReference>
<dbReference type="InterPro" id="IPR036457">
    <property type="entry name" value="PPM-type-like_dom_sf"/>
</dbReference>
<evidence type="ECO:0000313" key="4">
    <source>
        <dbReference type="EMBL" id="MFC4872286.1"/>
    </source>
</evidence>
<feature type="transmembrane region" description="Helical" evidence="2">
    <location>
        <begin position="12"/>
        <end position="34"/>
    </location>
</feature>
<keyword evidence="2" id="KW-0812">Transmembrane</keyword>
<dbReference type="GO" id="GO:0004722">
    <property type="term" value="F:protein serine/threonine phosphatase activity"/>
    <property type="evidence" value="ECO:0007669"/>
    <property type="project" value="UniProtKB-EC"/>
</dbReference>
<evidence type="ECO:0000256" key="2">
    <source>
        <dbReference type="SAM" id="Phobius"/>
    </source>
</evidence>
<name>A0ABV9T194_9BACT</name>
<dbReference type="Proteomes" id="UP001595818">
    <property type="component" value="Unassembled WGS sequence"/>
</dbReference>
<reference evidence="5" key="1">
    <citation type="journal article" date="2019" name="Int. J. Syst. Evol. Microbiol.">
        <title>The Global Catalogue of Microorganisms (GCM) 10K type strain sequencing project: providing services to taxonomists for standard genome sequencing and annotation.</title>
        <authorList>
            <consortium name="The Broad Institute Genomics Platform"/>
            <consortium name="The Broad Institute Genome Sequencing Center for Infectious Disease"/>
            <person name="Wu L."/>
            <person name="Ma J."/>
        </authorList>
    </citation>
    <scope>NUCLEOTIDE SEQUENCE [LARGE SCALE GENOMIC DNA]</scope>
    <source>
        <strain evidence="5">CGMCC 4.7466</strain>
    </source>
</reference>
<keyword evidence="2" id="KW-0472">Membrane</keyword>
<comment type="caution">
    <text evidence="4">The sequence shown here is derived from an EMBL/GenBank/DDBJ whole genome shotgun (WGS) entry which is preliminary data.</text>
</comment>
<protein>
    <submittedName>
        <fullName evidence="4">GAF domain-containing SpoIIE family protein phosphatase</fullName>
        <ecNumber evidence="4">3.1.3.16</ecNumber>
    </submittedName>
</protein>
<organism evidence="4 5">
    <name type="scientific">Negadavirga shengliensis</name>
    <dbReference type="NCBI Taxonomy" id="1389218"/>
    <lineage>
        <taxon>Bacteria</taxon>
        <taxon>Pseudomonadati</taxon>
        <taxon>Bacteroidota</taxon>
        <taxon>Cytophagia</taxon>
        <taxon>Cytophagales</taxon>
        <taxon>Cyclobacteriaceae</taxon>
        <taxon>Negadavirga</taxon>
    </lineage>
</organism>
<dbReference type="EMBL" id="JBHSJJ010000005">
    <property type="protein sequence ID" value="MFC4872286.1"/>
    <property type="molecule type" value="Genomic_DNA"/>
</dbReference>
<feature type="domain" description="PPM-type phosphatase" evidence="3">
    <location>
        <begin position="464"/>
        <end position="686"/>
    </location>
</feature>
<feature type="transmembrane region" description="Helical" evidence="2">
    <location>
        <begin position="75"/>
        <end position="103"/>
    </location>
</feature>
<feature type="transmembrane region" description="Helical" evidence="2">
    <location>
        <begin position="46"/>
        <end position="63"/>
    </location>
</feature>
<dbReference type="RefSeq" id="WP_377064542.1">
    <property type="nucleotide sequence ID" value="NZ_JBHSJJ010000005.1"/>
</dbReference>
<dbReference type="SMART" id="SM00331">
    <property type="entry name" value="PP2C_SIG"/>
    <property type="match status" value="1"/>
</dbReference>
<dbReference type="SUPFAM" id="SSF55781">
    <property type="entry name" value="GAF domain-like"/>
    <property type="match status" value="1"/>
</dbReference>
<keyword evidence="1 4" id="KW-0378">Hydrolase</keyword>
<keyword evidence="2" id="KW-1133">Transmembrane helix</keyword>
<sequence>MVKIPNIRISKINLLLATLTWLALLFVNLIHIFGEINQMSTGIAPEVTWILEIIFFILVYLYFNDAINKSENNNFLDLIWRAASTGLIASGVSLLIMVFYNILEGGRLYADPLLRNFFYHVNFALTTVFLISSTLLWKHLILYQKSKSVVQQWQAYEIILLISMFFVLINQNSFNYGFIFGLLFLIIYSVILAANLKWIPYLTFKEKWKSILFLAIIIVCTGYLLLQLLSYSENHTSYINLTENLFLLGLFAFVLIYSVFSLLVTLFNLPTSSVFEQKLTEAVNFQRLSQSIKPGENEEQVLDILMDSCMSAAYVDAAWLEIQPTEGETKKIVHQKFISNQERQQVMDVLATTKHFADYLKKDSDVNMEYLYGKITHEAYLSILIVPIRVNKKLLGNIFLLKEVKDGFNKEMINIICTFVGQASISVENYRLLNEAIKNERYKEELEIAQRVQRSLLPSSLHHNSCFEIEGFSAAADEVGGDYYESYRFDQDNFALIIGDVSGKGTSAAFNMSQMKGVFHSLVQLNLPPVEFMVKANNALSDCLEKNHFITTTYYSVNTAEKDIRFARAGHCPTLYYDAIKDKSSYLDVNGMGLGIVRNERFVQYLEEGHLRYHPGDIMVMYTDGIIEAKNEKGEEFGFEALRSVLHETKDLCASQIKEEIIQRVHHFIGKNALPDDDYSLMVVKFTA</sequence>
<feature type="transmembrane region" description="Helical" evidence="2">
    <location>
        <begin position="208"/>
        <end position="226"/>
    </location>
</feature>
<proteinExistence type="predicted"/>